<evidence type="ECO:0008006" key="3">
    <source>
        <dbReference type="Google" id="ProtNLM"/>
    </source>
</evidence>
<reference evidence="1 2" key="1">
    <citation type="submission" date="2016-10" db="EMBL/GenBank/DDBJ databases">
        <authorList>
            <person name="de Groot N.N."/>
        </authorList>
    </citation>
    <scope>NUCLEOTIDE SEQUENCE [LARGE SCALE GENOMIC DNA]</scope>
    <source>
        <strain evidence="1 2">AR32</strain>
    </source>
</reference>
<proteinExistence type="predicted"/>
<name>A0A1H5RLN7_XYLRU</name>
<dbReference type="GeneID" id="32574319"/>
<sequence length="156" mass="17519">MKKILVAVMALVALCACNSGEKKDLSYRGLSMGLPFQTFIDSLAARGFAIDSAKTDSAFQMVVMGSDAVRYRLVIAQKDGQVAALQENWNLHSNDSTRKLWQQMRDEFEKELGAWPNMPKHGDDHKVAKFEGEGGFITLTLENTYRPTLAVRYDRK</sequence>
<accession>A0A1H5RLN7</accession>
<evidence type="ECO:0000313" key="1">
    <source>
        <dbReference type="EMBL" id="SEF39252.1"/>
    </source>
</evidence>
<organism evidence="1 2">
    <name type="scientific">Xylanibacter ruminicola</name>
    <name type="common">Prevotella ruminicola</name>
    <dbReference type="NCBI Taxonomy" id="839"/>
    <lineage>
        <taxon>Bacteria</taxon>
        <taxon>Pseudomonadati</taxon>
        <taxon>Bacteroidota</taxon>
        <taxon>Bacteroidia</taxon>
        <taxon>Bacteroidales</taxon>
        <taxon>Prevotellaceae</taxon>
        <taxon>Xylanibacter</taxon>
    </lineage>
</organism>
<dbReference type="RefSeq" id="WP_036910191.1">
    <property type="nucleotide sequence ID" value="NZ_FNUV01000001.1"/>
</dbReference>
<dbReference type="Proteomes" id="UP000236735">
    <property type="component" value="Unassembled WGS sequence"/>
</dbReference>
<protein>
    <recommendedName>
        <fullName evidence="3">Lipoprotein</fullName>
    </recommendedName>
</protein>
<evidence type="ECO:0000313" key="2">
    <source>
        <dbReference type="Proteomes" id="UP000236735"/>
    </source>
</evidence>
<gene>
    <name evidence="1" type="ORF">SAMN05216354_0186</name>
</gene>
<dbReference type="PROSITE" id="PS51257">
    <property type="entry name" value="PROKAR_LIPOPROTEIN"/>
    <property type="match status" value="1"/>
</dbReference>
<dbReference type="EMBL" id="FNUV01000001">
    <property type="protein sequence ID" value="SEF39252.1"/>
    <property type="molecule type" value="Genomic_DNA"/>
</dbReference>
<dbReference type="AlphaFoldDB" id="A0A1H5RLN7"/>